<evidence type="ECO:0000259" key="2">
    <source>
        <dbReference type="Pfam" id="PF13568"/>
    </source>
</evidence>
<evidence type="ECO:0000313" key="4">
    <source>
        <dbReference type="Proteomes" id="UP001500742"/>
    </source>
</evidence>
<accession>A0ABP7QMN8</accession>
<keyword evidence="4" id="KW-1185">Reference proteome</keyword>
<evidence type="ECO:0000313" key="3">
    <source>
        <dbReference type="EMBL" id="GAA3984662.1"/>
    </source>
</evidence>
<dbReference type="Proteomes" id="UP001500742">
    <property type="component" value="Unassembled WGS sequence"/>
</dbReference>
<gene>
    <name evidence="3" type="ORF">GCM10022210_40750</name>
</gene>
<feature type="signal peptide" evidence="1">
    <location>
        <begin position="1"/>
        <end position="19"/>
    </location>
</feature>
<evidence type="ECO:0000256" key="1">
    <source>
        <dbReference type="SAM" id="SignalP"/>
    </source>
</evidence>
<dbReference type="InterPro" id="IPR025665">
    <property type="entry name" value="Beta-barrel_OMP_2"/>
</dbReference>
<dbReference type="Pfam" id="PF13568">
    <property type="entry name" value="OMP_b-brl_2"/>
    <property type="match status" value="1"/>
</dbReference>
<dbReference type="RefSeq" id="WP_259093412.1">
    <property type="nucleotide sequence ID" value="NZ_BAAAZC010000028.1"/>
</dbReference>
<keyword evidence="1" id="KW-0732">Signal</keyword>
<sequence>MKKLILSLFLIASSIAVFAQLPSIGIKGGVNFATISGSGTESQTVAGTNLIAHSGSITSFNVGVFIDVKMGHFSLQPAVSLTGKGGTFNGVTGQLPNGSVSTVDSKYHLYYVQVPVNVLYHVPFVVGDFYIGAGPYVGLGVYGKHKQSADNNSNGTHTYFSSDEKVKFGDNDDIKPYDLGANALAGIKLKGGLLLNLNYDLGLSNILPNADGRNFKTRTLGVSVGFVF</sequence>
<name>A0ABP7QMN8_9SPHI</name>
<protein>
    <recommendedName>
        <fullName evidence="2">Outer membrane protein beta-barrel domain-containing protein</fullName>
    </recommendedName>
</protein>
<feature type="domain" description="Outer membrane protein beta-barrel" evidence="2">
    <location>
        <begin position="18"/>
        <end position="206"/>
    </location>
</feature>
<reference evidence="4" key="1">
    <citation type="journal article" date="2019" name="Int. J. Syst. Evol. Microbiol.">
        <title>The Global Catalogue of Microorganisms (GCM) 10K type strain sequencing project: providing services to taxonomists for standard genome sequencing and annotation.</title>
        <authorList>
            <consortium name="The Broad Institute Genomics Platform"/>
            <consortium name="The Broad Institute Genome Sequencing Center for Infectious Disease"/>
            <person name="Wu L."/>
            <person name="Ma J."/>
        </authorList>
    </citation>
    <scope>NUCLEOTIDE SEQUENCE [LARGE SCALE GENOMIC DNA]</scope>
    <source>
        <strain evidence="4">JCM 16601</strain>
    </source>
</reference>
<feature type="chain" id="PRO_5045707207" description="Outer membrane protein beta-barrel domain-containing protein" evidence="1">
    <location>
        <begin position="20"/>
        <end position="228"/>
    </location>
</feature>
<proteinExistence type="predicted"/>
<dbReference type="EMBL" id="BAAAZC010000028">
    <property type="protein sequence ID" value="GAA3984662.1"/>
    <property type="molecule type" value="Genomic_DNA"/>
</dbReference>
<comment type="caution">
    <text evidence="3">The sequence shown here is derived from an EMBL/GenBank/DDBJ whole genome shotgun (WGS) entry which is preliminary data.</text>
</comment>
<organism evidence="3 4">
    <name type="scientific">Mucilaginibacter dorajii</name>
    <dbReference type="NCBI Taxonomy" id="692994"/>
    <lineage>
        <taxon>Bacteria</taxon>
        <taxon>Pseudomonadati</taxon>
        <taxon>Bacteroidota</taxon>
        <taxon>Sphingobacteriia</taxon>
        <taxon>Sphingobacteriales</taxon>
        <taxon>Sphingobacteriaceae</taxon>
        <taxon>Mucilaginibacter</taxon>
    </lineage>
</organism>